<evidence type="ECO:0000256" key="1">
    <source>
        <dbReference type="SAM" id="Phobius"/>
    </source>
</evidence>
<proteinExistence type="predicted"/>
<organism evidence="2 3">
    <name type="scientific">Rhodopseudomonas faecalis</name>
    <dbReference type="NCBI Taxonomy" id="99655"/>
    <lineage>
        <taxon>Bacteria</taxon>
        <taxon>Pseudomonadati</taxon>
        <taxon>Pseudomonadota</taxon>
        <taxon>Alphaproteobacteria</taxon>
        <taxon>Hyphomicrobiales</taxon>
        <taxon>Nitrobacteraceae</taxon>
        <taxon>Rhodopseudomonas</taxon>
    </lineage>
</organism>
<name>A0A318TFJ2_9BRAD</name>
<dbReference type="RefSeq" id="WP_181418929.1">
    <property type="nucleotide sequence ID" value="NZ_QJTI01000011.1"/>
</dbReference>
<gene>
    <name evidence="2" type="ORF">BJ122_11149</name>
</gene>
<protein>
    <submittedName>
        <fullName evidence="2">Uncharacterized protein</fullName>
    </submittedName>
</protein>
<feature type="transmembrane region" description="Helical" evidence="1">
    <location>
        <begin position="34"/>
        <end position="57"/>
    </location>
</feature>
<comment type="caution">
    <text evidence="2">The sequence shown here is derived from an EMBL/GenBank/DDBJ whole genome shotgun (WGS) entry which is preliminary data.</text>
</comment>
<keyword evidence="1" id="KW-1133">Transmembrane helix</keyword>
<keyword evidence="3" id="KW-1185">Reference proteome</keyword>
<dbReference type="AlphaFoldDB" id="A0A318TFJ2"/>
<accession>A0A318TFJ2</accession>
<keyword evidence="1" id="KW-0812">Transmembrane</keyword>
<evidence type="ECO:0000313" key="3">
    <source>
        <dbReference type="Proteomes" id="UP000248148"/>
    </source>
</evidence>
<dbReference type="EMBL" id="QJTI01000011">
    <property type="protein sequence ID" value="PYF02550.1"/>
    <property type="molecule type" value="Genomic_DNA"/>
</dbReference>
<sequence>MDQQEQIARIERAQEETRAFVAEQRARAPKALNVWPFAVGGMVAGAALFGAGMMFVAA</sequence>
<evidence type="ECO:0000313" key="2">
    <source>
        <dbReference type="EMBL" id="PYF02550.1"/>
    </source>
</evidence>
<reference evidence="2 3" key="1">
    <citation type="submission" date="2018-06" db="EMBL/GenBank/DDBJ databases">
        <title>Genomic Encyclopedia of Archaeal and Bacterial Type Strains, Phase II (KMG-II): from individual species to whole genera.</title>
        <authorList>
            <person name="Goeker M."/>
        </authorList>
    </citation>
    <scope>NUCLEOTIDE SEQUENCE [LARGE SCALE GENOMIC DNA]</scope>
    <source>
        <strain evidence="2 3">JCM 11668</strain>
    </source>
</reference>
<dbReference type="Proteomes" id="UP000248148">
    <property type="component" value="Unassembled WGS sequence"/>
</dbReference>
<keyword evidence="1" id="KW-0472">Membrane</keyword>